<dbReference type="CDD" id="cd07344">
    <property type="entry name" value="M48_yhfN_like"/>
    <property type="match status" value="1"/>
</dbReference>
<evidence type="ECO:0000313" key="3">
    <source>
        <dbReference type="Proteomes" id="UP000077355"/>
    </source>
</evidence>
<keyword evidence="3" id="KW-1185">Reference proteome</keyword>
<dbReference type="Pfam" id="PF01863">
    <property type="entry name" value="YgjP-like"/>
    <property type="match status" value="1"/>
</dbReference>
<dbReference type="EMBL" id="LVJI01000020">
    <property type="protein sequence ID" value="OAB44680.1"/>
    <property type="molecule type" value="Genomic_DNA"/>
</dbReference>
<dbReference type="Gene3D" id="3.30.2010.10">
    <property type="entry name" value="Metalloproteases ('zincins'), catalytic domain"/>
    <property type="match status" value="1"/>
</dbReference>
<organism evidence="2 3">
    <name type="scientific">Paenibacillus antarcticus</name>
    <dbReference type="NCBI Taxonomy" id="253703"/>
    <lineage>
        <taxon>Bacteria</taxon>
        <taxon>Bacillati</taxon>
        <taxon>Bacillota</taxon>
        <taxon>Bacilli</taxon>
        <taxon>Bacillales</taxon>
        <taxon>Paenibacillaceae</taxon>
        <taxon>Paenibacillus</taxon>
    </lineage>
</organism>
<gene>
    <name evidence="2" type="ORF">PBAT_15580</name>
</gene>
<dbReference type="RefSeq" id="WP_068650883.1">
    <property type="nucleotide sequence ID" value="NZ_CP043611.1"/>
</dbReference>
<proteinExistence type="predicted"/>
<evidence type="ECO:0000259" key="1">
    <source>
        <dbReference type="Pfam" id="PF01863"/>
    </source>
</evidence>
<dbReference type="AlphaFoldDB" id="A0A168MHA5"/>
<dbReference type="PANTHER" id="PTHR30399">
    <property type="entry name" value="UNCHARACTERIZED PROTEIN YGJP"/>
    <property type="match status" value="1"/>
</dbReference>
<dbReference type="PANTHER" id="PTHR30399:SF1">
    <property type="entry name" value="UTP PYROPHOSPHATASE"/>
    <property type="match status" value="1"/>
</dbReference>
<sequence length="218" mass="25491">MKIKIENNIIEYNVQYGHRTKITIHMDAAGLVTAKVPNDASEQSIIRAVQQQGKWILEKSRQIALVQEAHNTREYEDEGKFLYLGKECSLNELIETHELQEEELQKNLKKFYFASCKKIIGERIKNYQTQLGVKPPKSIEIVESNTKWGSCSADKKITFNYRLAMAPIEVIDYVIIHELCHLMHMNHDRSFWRRVGSIMPDYKEKEEYLARNGRSMTL</sequence>
<feature type="domain" description="YgjP-like metallopeptidase" evidence="1">
    <location>
        <begin position="21"/>
        <end position="211"/>
    </location>
</feature>
<reference evidence="2 3" key="1">
    <citation type="submission" date="2016-03" db="EMBL/GenBank/DDBJ databases">
        <title>Draft genome sequence of Paenibacillus antarcticus CECT 5836.</title>
        <authorList>
            <person name="Shin S.-K."/>
            <person name="Yi H."/>
        </authorList>
    </citation>
    <scope>NUCLEOTIDE SEQUENCE [LARGE SCALE GENOMIC DNA]</scope>
    <source>
        <strain evidence="2 3">CECT 5836</strain>
    </source>
</reference>
<evidence type="ECO:0000313" key="2">
    <source>
        <dbReference type="EMBL" id="OAB44680.1"/>
    </source>
</evidence>
<protein>
    <recommendedName>
        <fullName evidence="1">YgjP-like metallopeptidase domain-containing protein</fullName>
    </recommendedName>
</protein>
<name>A0A168MHA5_9BACL</name>
<dbReference type="Proteomes" id="UP000077355">
    <property type="component" value="Unassembled WGS sequence"/>
</dbReference>
<accession>A0A168MHA5</accession>
<dbReference type="InterPro" id="IPR053136">
    <property type="entry name" value="UTP_pyrophosphatase-like"/>
</dbReference>
<dbReference type="InterPro" id="IPR002725">
    <property type="entry name" value="YgjP-like_metallopeptidase"/>
</dbReference>
<dbReference type="OrthoDB" id="9811177at2"/>
<comment type="caution">
    <text evidence="2">The sequence shown here is derived from an EMBL/GenBank/DDBJ whole genome shotgun (WGS) entry which is preliminary data.</text>
</comment>